<organism evidence="1 2">
    <name type="scientific">Rubus argutus</name>
    <name type="common">Southern blackberry</name>
    <dbReference type="NCBI Taxonomy" id="59490"/>
    <lineage>
        <taxon>Eukaryota</taxon>
        <taxon>Viridiplantae</taxon>
        <taxon>Streptophyta</taxon>
        <taxon>Embryophyta</taxon>
        <taxon>Tracheophyta</taxon>
        <taxon>Spermatophyta</taxon>
        <taxon>Magnoliopsida</taxon>
        <taxon>eudicotyledons</taxon>
        <taxon>Gunneridae</taxon>
        <taxon>Pentapetalae</taxon>
        <taxon>rosids</taxon>
        <taxon>fabids</taxon>
        <taxon>Rosales</taxon>
        <taxon>Rosaceae</taxon>
        <taxon>Rosoideae</taxon>
        <taxon>Rosoideae incertae sedis</taxon>
        <taxon>Rubus</taxon>
    </lineage>
</organism>
<accession>A0AAW1XVM9</accession>
<reference evidence="1 2" key="1">
    <citation type="journal article" date="2023" name="G3 (Bethesda)">
        <title>A chromosome-length genome assembly and annotation of blackberry (Rubus argutus, cv. 'Hillquist').</title>
        <authorList>
            <person name="Bruna T."/>
            <person name="Aryal R."/>
            <person name="Dudchenko O."/>
            <person name="Sargent D.J."/>
            <person name="Mead D."/>
            <person name="Buti M."/>
            <person name="Cavallini A."/>
            <person name="Hytonen T."/>
            <person name="Andres J."/>
            <person name="Pham M."/>
            <person name="Weisz D."/>
            <person name="Mascagni F."/>
            <person name="Usai G."/>
            <person name="Natali L."/>
            <person name="Bassil N."/>
            <person name="Fernandez G.E."/>
            <person name="Lomsadze A."/>
            <person name="Armour M."/>
            <person name="Olukolu B."/>
            <person name="Poorten T."/>
            <person name="Britton C."/>
            <person name="Davik J."/>
            <person name="Ashrafi H."/>
            <person name="Aiden E.L."/>
            <person name="Borodovsky M."/>
            <person name="Worthington M."/>
        </authorList>
    </citation>
    <scope>NUCLEOTIDE SEQUENCE [LARGE SCALE GENOMIC DNA]</scope>
    <source>
        <strain evidence="1">PI 553951</strain>
    </source>
</reference>
<name>A0AAW1XVM9_RUBAR</name>
<keyword evidence="2" id="KW-1185">Reference proteome</keyword>
<sequence length="107" mass="11742">MIFETTEIMGSVDNAFQIDIPNSTPRHHHRRSIPVGIPIICNHNRTINAGNSPASKPIRQSPLLMPATQLSAAFNLQSEHSPDADVGLFTSARVQPVWRAGFGDADW</sequence>
<evidence type="ECO:0000313" key="1">
    <source>
        <dbReference type="EMBL" id="KAK9939960.1"/>
    </source>
</evidence>
<evidence type="ECO:0000313" key="2">
    <source>
        <dbReference type="Proteomes" id="UP001457282"/>
    </source>
</evidence>
<comment type="caution">
    <text evidence="1">The sequence shown here is derived from an EMBL/GenBank/DDBJ whole genome shotgun (WGS) entry which is preliminary data.</text>
</comment>
<proteinExistence type="predicted"/>
<gene>
    <name evidence="1" type="ORF">M0R45_016639</name>
</gene>
<protein>
    <submittedName>
        <fullName evidence="1">Uncharacterized protein</fullName>
    </submittedName>
</protein>
<dbReference type="EMBL" id="JBEDUW010000003">
    <property type="protein sequence ID" value="KAK9939960.1"/>
    <property type="molecule type" value="Genomic_DNA"/>
</dbReference>
<dbReference type="AlphaFoldDB" id="A0AAW1XVM9"/>
<dbReference type="Proteomes" id="UP001457282">
    <property type="component" value="Unassembled WGS sequence"/>
</dbReference>